<gene>
    <name evidence="1" type="ORF">Pint_14871</name>
</gene>
<proteinExistence type="predicted"/>
<comment type="caution">
    <text evidence="1">The sequence shown here is derived from an EMBL/GenBank/DDBJ whole genome shotgun (WGS) entry which is preliminary data.</text>
</comment>
<protein>
    <submittedName>
        <fullName evidence="1">Uncharacterized protein</fullName>
    </submittedName>
</protein>
<name>A0ACC0ZBB5_9ROSI</name>
<keyword evidence="2" id="KW-1185">Reference proteome</keyword>
<reference evidence="2" key="1">
    <citation type="journal article" date="2023" name="G3 (Bethesda)">
        <title>Genome assembly and association tests identify interacting loci associated with vigor, precocity, and sex in interspecific pistachio rootstocks.</title>
        <authorList>
            <person name="Palmer W."/>
            <person name="Jacygrad E."/>
            <person name="Sagayaradj S."/>
            <person name="Cavanaugh K."/>
            <person name="Han R."/>
            <person name="Bertier L."/>
            <person name="Beede B."/>
            <person name="Kafkas S."/>
            <person name="Golino D."/>
            <person name="Preece J."/>
            <person name="Michelmore R."/>
        </authorList>
    </citation>
    <scope>NUCLEOTIDE SEQUENCE [LARGE SCALE GENOMIC DNA]</scope>
</reference>
<organism evidence="1 2">
    <name type="scientific">Pistacia integerrima</name>
    <dbReference type="NCBI Taxonomy" id="434235"/>
    <lineage>
        <taxon>Eukaryota</taxon>
        <taxon>Viridiplantae</taxon>
        <taxon>Streptophyta</taxon>
        <taxon>Embryophyta</taxon>
        <taxon>Tracheophyta</taxon>
        <taxon>Spermatophyta</taxon>
        <taxon>Magnoliopsida</taxon>
        <taxon>eudicotyledons</taxon>
        <taxon>Gunneridae</taxon>
        <taxon>Pentapetalae</taxon>
        <taxon>rosids</taxon>
        <taxon>malvids</taxon>
        <taxon>Sapindales</taxon>
        <taxon>Anacardiaceae</taxon>
        <taxon>Pistacia</taxon>
    </lineage>
</organism>
<accession>A0ACC0ZBB5</accession>
<dbReference type="EMBL" id="CM047737">
    <property type="protein sequence ID" value="KAJ0047882.1"/>
    <property type="molecule type" value="Genomic_DNA"/>
</dbReference>
<evidence type="ECO:0000313" key="2">
    <source>
        <dbReference type="Proteomes" id="UP001163603"/>
    </source>
</evidence>
<sequence length="753" mass="83909">MTEVASSVVHEVLGRRALDVDQPIIDYIVNVLADEDFDFGEDGEGAFDAIGELLVGAECVTDFNECRLVCSKLTEKFGKHGLVKPKPTVRSLTAPLRMNDGMDEEVPKKKPEVIDGPVLTERDKAKLERKKRKDERQREAQYQIHLAEMEAVRAGMPVACVNHERAGGPAVKDIHMENFNVSVGGRDLIVDGSVTLSFGRHYGLVGRNGTGKTTFLRHMAMHAIDGIPPNCQILHVEQEVVGDDTSALQCVLNTDIERTQLLEEEASLLAQQRELDFEDATEKRNGSIDKDAIAQRLAEIYKRLDAIDADSSEARAATILAILHNSVARPCCGSTIGWLREHLQGLSFSPEMQRKATKTFSGGWRMRIALARALFIEPDLLLLDEPTNHLDLHAVLWLESYLVKWPKTFIVVSHAREFLNTGNYDTFERTREEQMKNQQKAFEANERSRSHMQAFIDKFRYNAKRASLVQSRIKALDRMGYVDEVVNDPDYKFEFPTPDDRPGPPIISFSDASFGYPGGPLLFKNLNFGIDLDSRIAMVGPNGIGKSTILKLIAGELQPSSGTVFRSAKVRIAVFSQHHVDGLDLSSNPLLYMMRCFPVSCIFPSVMDLAVKEQMTTELSIFLRISMRGSGWDQGVPEQKLRAHLGSFGVTGNLALQPMYTLSGGQKSRVAFAKITFKKPHIILLDEPSNHLDLDAVEALIQGLVLFQGGILMVSHDEHLISGSVEDLWVVSEGRVAPFHGTFLDYKKILQSK</sequence>
<evidence type="ECO:0000313" key="1">
    <source>
        <dbReference type="EMBL" id="KAJ0047882.1"/>
    </source>
</evidence>
<dbReference type="Proteomes" id="UP001163603">
    <property type="component" value="Chromosome 2"/>
</dbReference>